<reference evidence="2 3" key="1">
    <citation type="submission" date="2017-07" db="EMBL/GenBank/DDBJ databases">
        <title>Niveispirillum cyanobacteriorum sp. nov., isolated from cyanobacterial aggregates in a eutrophic lake.</title>
        <authorList>
            <person name="Cai H."/>
        </authorList>
    </citation>
    <scope>NUCLEOTIDE SEQUENCE [LARGE SCALE GENOMIC DNA]</scope>
    <source>
        <strain evidence="3">TH1-14</strain>
    </source>
</reference>
<dbReference type="OrthoDB" id="9785345at2"/>
<dbReference type="Proteomes" id="UP000216998">
    <property type="component" value="Unassembled WGS sequence"/>
</dbReference>
<sequence>MTRPLLVPEPHRAPSLPADSGQDTLARAIWAHGHGRGVRAMEALAAMALNARHGQPGRSLVQVVRDPMLFAAWGPDDPRHGPMLAVDGGDLSFAAAHRIARRAIAGLDLIVAGANRFLDDADPVPAWAVGLTPVAVLAGFSFYRV</sequence>
<evidence type="ECO:0000313" key="2">
    <source>
        <dbReference type="EMBL" id="OYQ36993.1"/>
    </source>
</evidence>
<gene>
    <name evidence="2" type="ORF">CHU95_03130</name>
</gene>
<organism evidence="2 3">
    <name type="scientific">Niveispirillum lacus</name>
    <dbReference type="NCBI Taxonomy" id="1981099"/>
    <lineage>
        <taxon>Bacteria</taxon>
        <taxon>Pseudomonadati</taxon>
        <taxon>Pseudomonadota</taxon>
        <taxon>Alphaproteobacteria</taxon>
        <taxon>Rhodospirillales</taxon>
        <taxon>Azospirillaceae</taxon>
        <taxon>Niveispirillum</taxon>
    </lineage>
</organism>
<feature type="region of interest" description="Disordered" evidence="1">
    <location>
        <begin position="1"/>
        <end position="20"/>
    </location>
</feature>
<comment type="caution">
    <text evidence="2">The sequence shown here is derived from an EMBL/GenBank/DDBJ whole genome shotgun (WGS) entry which is preliminary data.</text>
</comment>
<dbReference type="RefSeq" id="WP_094453648.1">
    <property type="nucleotide sequence ID" value="NZ_NOXU01000019.1"/>
</dbReference>
<proteinExistence type="predicted"/>
<evidence type="ECO:0000256" key="1">
    <source>
        <dbReference type="SAM" id="MobiDB-lite"/>
    </source>
</evidence>
<protein>
    <recommendedName>
        <fullName evidence="4">Cell wall hydrolase SleB domain-containing protein</fullName>
    </recommendedName>
</protein>
<dbReference type="AlphaFoldDB" id="A0A255Z633"/>
<accession>A0A255Z633</accession>
<evidence type="ECO:0008006" key="4">
    <source>
        <dbReference type="Google" id="ProtNLM"/>
    </source>
</evidence>
<name>A0A255Z633_9PROT</name>
<dbReference type="EMBL" id="NOXU01000019">
    <property type="protein sequence ID" value="OYQ36993.1"/>
    <property type="molecule type" value="Genomic_DNA"/>
</dbReference>
<evidence type="ECO:0000313" key="3">
    <source>
        <dbReference type="Proteomes" id="UP000216998"/>
    </source>
</evidence>
<keyword evidence="3" id="KW-1185">Reference proteome</keyword>